<accession>A0A8S5NUR0</accession>
<dbReference type="EMBL" id="BK015254">
    <property type="protein sequence ID" value="DAD98143.1"/>
    <property type="molecule type" value="Genomic_DNA"/>
</dbReference>
<proteinExistence type="predicted"/>
<sequence length="275" mass="29811">MNEINDLSNTDMETREITDLTNSEYENYSVTDLINIPLIVGPQGPPNVLSVGEVKTGDKSNVKIRGNSPNQILDFTLEKGDKGETGESGVYIGDTEPVDEAIKVWIQPDGQGSNILKIRNSKGQFEGVLSIKGDQGKPGQDGSPGPANTLTIGTVQSGDTASATITGQAPNQVLNLVLVKGDTGQQGQQGPPGTPAKNYIIETTNRTVETEIEQNTNYEVPTYEVGTNSLSIYFEGSKLIKNVNYIEVDSTHIQFKDWDVPVDSNLEIIIRKEEK</sequence>
<protein>
    <submittedName>
        <fullName evidence="1">PROTEIN (MANNOSE-BINDING PROTEIN A), HOST DEFENSE, METALLOPROTEIN, SUGAR.9A</fullName>
    </submittedName>
</protein>
<reference evidence="1" key="1">
    <citation type="journal article" date="2021" name="Proc. Natl. Acad. Sci. U.S.A.">
        <title>A Catalog of Tens of Thousands of Viruses from Human Metagenomes Reveals Hidden Associations with Chronic Diseases.</title>
        <authorList>
            <person name="Tisza M.J."/>
            <person name="Buck C.B."/>
        </authorList>
    </citation>
    <scope>NUCLEOTIDE SEQUENCE</scope>
    <source>
        <strain evidence="1">CthRr4</strain>
    </source>
</reference>
<evidence type="ECO:0000313" key="1">
    <source>
        <dbReference type="EMBL" id="DAD98143.1"/>
    </source>
</evidence>
<organism evidence="1">
    <name type="scientific">Myoviridae sp. cthRr4</name>
    <dbReference type="NCBI Taxonomy" id="2825152"/>
    <lineage>
        <taxon>Viruses</taxon>
        <taxon>Duplodnaviria</taxon>
        <taxon>Heunggongvirae</taxon>
        <taxon>Uroviricota</taxon>
        <taxon>Caudoviricetes</taxon>
    </lineage>
</organism>
<name>A0A8S5NUR0_9CAUD</name>